<keyword evidence="2" id="KW-0805">Transcription regulation</keyword>
<organism evidence="6 7">
    <name type="scientific">Acetonema longum DSM 6540</name>
    <dbReference type="NCBI Taxonomy" id="1009370"/>
    <lineage>
        <taxon>Bacteria</taxon>
        <taxon>Bacillati</taxon>
        <taxon>Bacillota</taxon>
        <taxon>Negativicutes</taxon>
        <taxon>Acetonemataceae</taxon>
        <taxon>Acetonema</taxon>
    </lineage>
</organism>
<evidence type="ECO:0000256" key="3">
    <source>
        <dbReference type="ARBA" id="ARBA00023125"/>
    </source>
</evidence>
<keyword evidence="7" id="KW-1185">Reference proteome</keyword>
<dbReference type="InterPro" id="IPR036388">
    <property type="entry name" value="WH-like_DNA-bd_sf"/>
</dbReference>
<dbReference type="Gene3D" id="1.10.10.10">
    <property type="entry name" value="Winged helix-like DNA-binding domain superfamily/Winged helix DNA-binding domain"/>
    <property type="match status" value="1"/>
</dbReference>
<comment type="similarity">
    <text evidence="1">Belongs to the LysR transcriptional regulatory family.</text>
</comment>
<dbReference type="OrthoDB" id="9803735at2"/>
<dbReference type="eggNOG" id="COG0583">
    <property type="taxonomic scope" value="Bacteria"/>
</dbReference>
<accession>F7NN52</accession>
<dbReference type="PRINTS" id="PR00039">
    <property type="entry name" value="HTHLYSR"/>
</dbReference>
<dbReference type="PANTHER" id="PTHR30346">
    <property type="entry name" value="TRANSCRIPTIONAL DUAL REGULATOR HCAR-RELATED"/>
    <property type="match status" value="1"/>
</dbReference>
<evidence type="ECO:0000256" key="4">
    <source>
        <dbReference type="ARBA" id="ARBA00023163"/>
    </source>
</evidence>
<dbReference type="AlphaFoldDB" id="F7NN52"/>
<dbReference type="Gene3D" id="3.40.190.10">
    <property type="entry name" value="Periplasmic binding protein-like II"/>
    <property type="match status" value="2"/>
</dbReference>
<evidence type="ECO:0000256" key="1">
    <source>
        <dbReference type="ARBA" id="ARBA00009437"/>
    </source>
</evidence>
<reference evidence="6 7" key="1">
    <citation type="journal article" date="2011" name="EMBO J.">
        <title>Structural diversity of bacterial flagellar motors.</title>
        <authorList>
            <person name="Chen S."/>
            <person name="Beeby M."/>
            <person name="Murphy G.E."/>
            <person name="Leadbetter J.R."/>
            <person name="Hendrixson D.R."/>
            <person name="Briegel A."/>
            <person name="Li Z."/>
            <person name="Shi J."/>
            <person name="Tocheva E.I."/>
            <person name="Muller A."/>
            <person name="Dobro M.J."/>
            <person name="Jensen G.J."/>
        </authorList>
    </citation>
    <scope>NUCLEOTIDE SEQUENCE [LARGE SCALE GENOMIC DNA]</scope>
    <source>
        <strain evidence="6 7">DSM 6540</strain>
    </source>
</reference>
<dbReference type="STRING" id="1009370.ALO_17676"/>
<dbReference type="InterPro" id="IPR036390">
    <property type="entry name" value="WH_DNA-bd_sf"/>
</dbReference>
<dbReference type="GO" id="GO:0032993">
    <property type="term" value="C:protein-DNA complex"/>
    <property type="evidence" value="ECO:0007669"/>
    <property type="project" value="TreeGrafter"/>
</dbReference>
<dbReference type="GO" id="GO:0003677">
    <property type="term" value="F:DNA binding"/>
    <property type="evidence" value="ECO:0007669"/>
    <property type="project" value="UniProtKB-KW"/>
</dbReference>
<dbReference type="Pfam" id="PF00126">
    <property type="entry name" value="HTH_1"/>
    <property type="match status" value="1"/>
</dbReference>
<sequence length="307" mass="35139">MEGVRYLRSFVLVAECLNFTKAAERLYISQSTLSKHIIELEEQLGVQLFVRNHHSVRLTPAGFTLQQEAGSLFAKIDDVFSRTRKSQTDIWGKLRIGCTGIECTFLPKILEHFTALYPHVALDIGILTVPEINDNLERQELDIAFTPHLSNNLKSKFAIREVRRARLCFLLPRSHPYANRYSIDLAELKEERFILLSPATFPHGVDWFMQQCDMQGFTPHIVSQPSRFETLFWQVLAGMGISFWSFDPVFCRMMQPNMAFVAMKGANAYGNIAVIWKSSNPNPVIPLFIKEFDAVPLTEKLPMNALR</sequence>
<comment type="caution">
    <text evidence="6">The sequence shown here is derived from an EMBL/GenBank/DDBJ whole genome shotgun (WGS) entry which is preliminary data.</text>
</comment>
<feature type="domain" description="HTH lysR-type" evidence="5">
    <location>
        <begin position="1"/>
        <end position="59"/>
    </location>
</feature>
<dbReference type="Proteomes" id="UP000003240">
    <property type="component" value="Unassembled WGS sequence"/>
</dbReference>
<dbReference type="FunFam" id="1.10.10.10:FF:000001">
    <property type="entry name" value="LysR family transcriptional regulator"/>
    <property type="match status" value="1"/>
</dbReference>
<dbReference type="PANTHER" id="PTHR30346:SF0">
    <property type="entry name" value="HCA OPERON TRANSCRIPTIONAL ACTIVATOR HCAR"/>
    <property type="match status" value="1"/>
</dbReference>
<evidence type="ECO:0000256" key="2">
    <source>
        <dbReference type="ARBA" id="ARBA00023015"/>
    </source>
</evidence>
<name>F7NN52_9FIRM</name>
<evidence type="ECO:0000313" key="6">
    <source>
        <dbReference type="EMBL" id="EGO62518.1"/>
    </source>
</evidence>
<dbReference type="GO" id="GO:0003700">
    <property type="term" value="F:DNA-binding transcription factor activity"/>
    <property type="evidence" value="ECO:0007669"/>
    <property type="project" value="InterPro"/>
</dbReference>
<gene>
    <name evidence="6" type="ORF">ALO_17676</name>
</gene>
<evidence type="ECO:0000313" key="7">
    <source>
        <dbReference type="Proteomes" id="UP000003240"/>
    </source>
</evidence>
<dbReference type="SUPFAM" id="SSF46785">
    <property type="entry name" value="Winged helix' DNA-binding domain"/>
    <property type="match status" value="1"/>
</dbReference>
<dbReference type="SUPFAM" id="SSF53850">
    <property type="entry name" value="Periplasmic binding protein-like II"/>
    <property type="match status" value="1"/>
</dbReference>
<dbReference type="InterPro" id="IPR005119">
    <property type="entry name" value="LysR_subst-bd"/>
</dbReference>
<proteinExistence type="inferred from homology"/>
<dbReference type="CDD" id="cd08414">
    <property type="entry name" value="PBP2_LTTR_aromatics_like"/>
    <property type="match status" value="1"/>
</dbReference>
<dbReference type="Pfam" id="PF03466">
    <property type="entry name" value="LysR_substrate"/>
    <property type="match status" value="1"/>
</dbReference>
<dbReference type="PROSITE" id="PS50931">
    <property type="entry name" value="HTH_LYSR"/>
    <property type="match status" value="1"/>
</dbReference>
<keyword evidence="3" id="KW-0238">DNA-binding</keyword>
<keyword evidence="4" id="KW-0804">Transcription</keyword>
<evidence type="ECO:0000259" key="5">
    <source>
        <dbReference type="PROSITE" id="PS50931"/>
    </source>
</evidence>
<protein>
    <submittedName>
        <fullName evidence="6">LysR family transcriptional regulator</fullName>
    </submittedName>
</protein>
<dbReference type="EMBL" id="AFGF01000205">
    <property type="protein sequence ID" value="EGO62518.1"/>
    <property type="molecule type" value="Genomic_DNA"/>
</dbReference>
<dbReference type="InterPro" id="IPR000847">
    <property type="entry name" value="LysR_HTH_N"/>
</dbReference>